<name>A0A6C0ECR3_9ZZZZ</name>
<feature type="transmembrane region" description="Helical" evidence="1">
    <location>
        <begin position="86"/>
        <end position="115"/>
    </location>
</feature>
<organism evidence="2">
    <name type="scientific">viral metagenome</name>
    <dbReference type="NCBI Taxonomy" id="1070528"/>
    <lineage>
        <taxon>unclassified sequences</taxon>
        <taxon>metagenomes</taxon>
        <taxon>organismal metagenomes</taxon>
    </lineage>
</organism>
<proteinExistence type="predicted"/>
<accession>A0A6C0ECR3</accession>
<feature type="transmembrane region" description="Helical" evidence="1">
    <location>
        <begin position="145"/>
        <end position="164"/>
    </location>
</feature>
<evidence type="ECO:0000256" key="1">
    <source>
        <dbReference type="SAM" id="Phobius"/>
    </source>
</evidence>
<evidence type="ECO:0000313" key="2">
    <source>
        <dbReference type="EMBL" id="QHT26183.1"/>
    </source>
</evidence>
<feature type="transmembrane region" description="Helical" evidence="1">
    <location>
        <begin position="20"/>
        <end position="42"/>
    </location>
</feature>
<dbReference type="AlphaFoldDB" id="A0A6C0ECR3"/>
<reference evidence="2" key="1">
    <citation type="journal article" date="2020" name="Nature">
        <title>Giant virus diversity and host interactions through global metagenomics.</title>
        <authorList>
            <person name="Schulz F."/>
            <person name="Roux S."/>
            <person name="Paez-Espino D."/>
            <person name="Jungbluth S."/>
            <person name="Walsh D.A."/>
            <person name="Denef V.J."/>
            <person name="McMahon K.D."/>
            <person name="Konstantinidis K.T."/>
            <person name="Eloe-Fadrosh E.A."/>
            <person name="Kyrpides N.C."/>
            <person name="Woyke T."/>
        </authorList>
    </citation>
    <scope>NUCLEOTIDE SEQUENCE</scope>
    <source>
        <strain evidence="2">GVMAG-M-3300023179-27</strain>
    </source>
</reference>
<dbReference type="EMBL" id="MN739780">
    <property type="protein sequence ID" value="QHT26183.1"/>
    <property type="molecule type" value="Genomic_DNA"/>
</dbReference>
<sequence length="184" mass="21181">MDDLLNKITNISMADGKTISLTKIVMLFYMLIGANFMTHLVSKQMKKFVQDNRLVQHIIGIISMVVLITTFGIISDVKLALLYSFIAYLFFILTTKMDLHINLIIVLLLVIAYLYETNIDIDIEKKNKVLTAEEKLKLIEKDTQYKKSMVIIIFLVTVVGTVMYNNKKNIQYGGGFSLYKYLLY</sequence>
<protein>
    <submittedName>
        <fullName evidence="2">Uncharacterized protein</fullName>
    </submittedName>
</protein>
<keyword evidence="1" id="KW-0812">Transmembrane</keyword>
<keyword evidence="1" id="KW-0472">Membrane</keyword>
<feature type="transmembrane region" description="Helical" evidence="1">
    <location>
        <begin position="54"/>
        <end position="74"/>
    </location>
</feature>
<keyword evidence="1" id="KW-1133">Transmembrane helix</keyword>